<dbReference type="InterPro" id="IPR003591">
    <property type="entry name" value="Leu-rich_rpt_typical-subtyp"/>
</dbReference>
<organism evidence="14 15">
    <name type="scientific">Mytilus coruscus</name>
    <name type="common">Sea mussel</name>
    <dbReference type="NCBI Taxonomy" id="42192"/>
    <lineage>
        <taxon>Eukaryota</taxon>
        <taxon>Metazoa</taxon>
        <taxon>Spiralia</taxon>
        <taxon>Lophotrochozoa</taxon>
        <taxon>Mollusca</taxon>
        <taxon>Bivalvia</taxon>
        <taxon>Autobranchia</taxon>
        <taxon>Pteriomorphia</taxon>
        <taxon>Mytilida</taxon>
        <taxon>Mytiloidea</taxon>
        <taxon>Mytilidae</taxon>
        <taxon>Mytilinae</taxon>
        <taxon>Mytilus</taxon>
    </lineage>
</organism>
<feature type="signal peptide" evidence="12">
    <location>
        <begin position="1"/>
        <end position="19"/>
    </location>
</feature>
<dbReference type="PIRSF" id="PIRSF037595">
    <property type="entry name" value="Toll-like_receptor"/>
    <property type="match status" value="1"/>
</dbReference>
<evidence type="ECO:0000256" key="9">
    <source>
        <dbReference type="ARBA" id="ARBA00023170"/>
    </source>
</evidence>
<feature type="domain" description="TIR" evidence="13">
    <location>
        <begin position="696"/>
        <end position="837"/>
    </location>
</feature>
<evidence type="ECO:0000256" key="6">
    <source>
        <dbReference type="ARBA" id="ARBA00022737"/>
    </source>
</evidence>
<evidence type="ECO:0000256" key="5">
    <source>
        <dbReference type="ARBA" id="ARBA00022729"/>
    </source>
</evidence>
<protein>
    <recommendedName>
        <fullName evidence="13">TIR domain-containing protein</fullName>
    </recommendedName>
</protein>
<keyword evidence="10" id="KW-0325">Glycoprotein</keyword>
<dbReference type="AlphaFoldDB" id="A0A6J8EJL3"/>
<dbReference type="Pfam" id="PF01582">
    <property type="entry name" value="TIR"/>
    <property type="match status" value="1"/>
</dbReference>
<dbReference type="InterPro" id="IPR001611">
    <property type="entry name" value="Leu-rich_rpt"/>
</dbReference>
<dbReference type="SUPFAM" id="SSF52200">
    <property type="entry name" value="Toll/Interleukin receptor TIR domain"/>
    <property type="match status" value="1"/>
</dbReference>
<evidence type="ECO:0000256" key="4">
    <source>
        <dbReference type="ARBA" id="ARBA00022692"/>
    </source>
</evidence>
<dbReference type="EMBL" id="CACVKT020009171">
    <property type="protein sequence ID" value="CAC5420804.1"/>
    <property type="molecule type" value="Genomic_DNA"/>
</dbReference>
<keyword evidence="8 11" id="KW-0472">Membrane</keyword>
<dbReference type="PROSITE" id="PS50104">
    <property type="entry name" value="TIR"/>
    <property type="match status" value="1"/>
</dbReference>
<dbReference type="GO" id="GO:0002224">
    <property type="term" value="P:toll-like receptor signaling pathway"/>
    <property type="evidence" value="ECO:0007669"/>
    <property type="project" value="InterPro"/>
</dbReference>
<dbReference type="PANTHER" id="PTHR24365">
    <property type="entry name" value="TOLL-LIKE RECEPTOR"/>
    <property type="match status" value="1"/>
</dbReference>
<evidence type="ECO:0000259" key="13">
    <source>
        <dbReference type="PROSITE" id="PS50104"/>
    </source>
</evidence>
<keyword evidence="7 11" id="KW-1133">Transmembrane helix</keyword>
<dbReference type="SMART" id="SM00255">
    <property type="entry name" value="TIR"/>
    <property type="match status" value="1"/>
</dbReference>
<dbReference type="SUPFAM" id="SSF52058">
    <property type="entry name" value="L domain-like"/>
    <property type="match status" value="2"/>
</dbReference>
<dbReference type="GO" id="GO:0006955">
    <property type="term" value="P:immune response"/>
    <property type="evidence" value="ECO:0007669"/>
    <property type="project" value="InterPro"/>
</dbReference>
<evidence type="ECO:0000256" key="12">
    <source>
        <dbReference type="SAM" id="SignalP"/>
    </source>
</evidence>
<feature type="chain" id="PRO_5027021305" description="TIR domain-containing protein" evidence="12">
    <location>
        <begin position="20"/>
        <end position="838"/>
    </location>
</feature>
<dbReference type="Pfam" id="PF13855">
    <property type="entry name" value="LRR_8"/>
    <property type="match status" value="1"/>
</dbReference>
<dbReference type="InterPro" id="IPR032675">
    <property type="entry name" value="LRR_dom_sf"/>
</dbReference>
<dbReference type="InterPro" id="IPR017241">
    <property type="entry name" value="Toll-like_receptor"/>
</dbReference>
<dbReference type="Gene3D" id="3.40.50.10140">
    <property type="entry name" value="Toll/interleukin-1 receptor homology (TIR) domain"/>
    <property type="match status" value="1"/>
</dbReference>
<comment type="subcellular location">
    <subcellularLocation>
        <location evidence="1">Membrane</location>
        <topology evidence="1">Single-pass type I membrane protein</topology>
    </subcellularLocation>
</comment>
<keyword evidence="4 11" id="KW-0812">Transmembrane</keyword>
<evidence type="ECO:0000256" key="1">
    <source>
        <dbReference type="ARBA" id="ARBA00004479"/>
    </source>
</evidence>
<keyword evidence="15" id="KW-1185">Reference proteome</keyword>
<proteinExistence type="inferred from homology"/>
<dbReference type="SMART" id="SM00369">
    <property type="entry name" value="LRR_TYP"/>
    <property type="match status" value="5"/>
</dbReference>
<evidence type="ECO:0000256" key="10">
    <source>
        <dbReference type="ARBA" id="ARBA00023180"/>
    </source>
</evidence>
<accession>A0A6J8EJL3</accession>
<name>A0A6J8EJL3_MYTCO</name>
<dbReference type="PANTHER" id="PTHR24365:SF530">
    <property type="entry name" value="MSTPROX-RELATED"/>
    <property type="match status" value="1"/>
</dbReference>
<evidence type="ECO:0000313" key="15">
    <source>
        <dbReference type="Proteomes" id="UP000507470"/>
    </source>
</evidence>
<evidence type="ECO:0000256" key="7">
    <source>
        <dbReference type="ARBA" id="ARBA00022989"/>
    </source>
</evidence>
<feature type="transmembrane region" description="Helical" evidence="11">
    <location>
        <begin position="642"/>
        <end position="666"/>
    </location>
</feature>
<evidence type="ECO:0000256" key="2">
    <source>
        <dbReference type="ARBA" id="ARBA00009634"/>
    </source>
</evidence>
<evidence type="ECO:0000256" key="11">
    <source>
        <dbReference type="SAM" id="Phobius"/>
    </source>
</evidence>
<dbReference type="InterPro" id="IPR000157">
    <property type="entry name" value="TIR_dom"/>
</dbReference>
<evidence type="ECO:0000256" key="8">
    <source>
        <dbReference type="ARBA" id="ARBA00023136"/>
    </source>
</evidence>
<evidence type="ECO:0000256" key="3">
    <source>
        <dbReference type="ARBA" id="ARBA00022614"/>
    </source>
</evidence>
<keyword evidence="6" id="KW-0677">Repeat</keyword>
<dbReference type="GO" id="GO:0004888">
    <property type="term" value="F:transmembrane signaling receptor activity"/>
    <property type="evidence" value="ECO:0007669"/>
    <property type="project" value="InterPro"/>
</dbReference>
<gene>
    <name evidence="14" type="ORF">MCOR_52993</name>
</gene>
<comment type="similarity">
    <text evidence="2">Belongs to the Toll-like receptor family.</text>
</comment>
<dbReference type="InterPro" id="IPR035897">
    <property type="entry name" value="Toll_tir_struct_dom_sf"/>
</dbReference>
<keyword evidence="5 12" id="KW-0732">Signal</keyword>
<sequence>MGYLCNAVALLLYFGFAAGRKCEFENRCQCFFNTWKQVHKAVCSNAHLTHIPDFPKSIKVVILDNNLITTIPDYHFRNNSKLCNISLMNNKLKVLRKESFYGAYNLIELTLYNNDIKIVDEKFFNSIAALKYLNIKKNNIDWLKLNITFPYSLQTLQMDFKILEQDHMFDSFKGLINLKTLDISGLSGECECKTMTPETFRTIPNLIHLDMSACKISYIYRGTLKFMSNLTFLDASFNFCLKFAGAENITYDLQTTSIKILKLNKIHRTFEPDTTVLKSHIRNLRHTNLTELHMDSNRIQLFEKGALSSLPLTLRSVYLSDNMFHFGSYFSEFHVVPITFINISLQFSSHDLLDFYDEICVKKDQTDPLPVLSKTPNQHEVQRYGQLKPNTLPIEISSKLQKLIFRNSLFRFKIEANNVSENSLAYLDLGFNLFYSWIGPLLTYKKLIYLDLSNNFCSNVSKDFFKSSPNLKSLLIHNNLLGFVLIDDMHGEILQHIPKLEVLNLADNRIPYLQYNFFKFQTMLKEINIGGNLLDDLSFQISHIQNLSHLDLSKNRFSSLNSTARGQLETVIKSNPNLTVNLSDNPLICSCDTIQFIKWMSQTKIEFTKLQSYKCKLYNGNTELLKEPKRVYEILEKKCSSYTALIVVLSIFVIFFVLILLCGLVYRHRWTLRFMYYMTKNKYQNSSRKKADNEEYEYDAFISYEEEDAVFVHNHLLSNLEEDAKLKLCIHKRDFQPGKDIAANITFGIHNSRYVVAVLSKTYLESYWCLFEYNMARMESIYSRDCENMFILVSLVDLSSLNLPLCVLEKVHKQSYIEYPNDPLGNTLFWDKLKEVLK</sequence>
<dbReference type="Gene3D" id="3.80.10.10">
    <property type="entry name" value="Ribonuclease Inhibitor"/>
    <property type="match status" value="3"/>
</dbReference>
<dbReference type="OrthoDB" id="6148273at2759"/>
<dbReference type="Proteomes" id="UP000507470">
    <property type="component" value="Unassembled WGS sequence"/>
</dbReference>
<evidence type="ECO:0000313" key="14">
    <source>
        <dbReference type="EMBL" id="CAC5420804.1"/>
    </source>
</evidence>
<keyword evidence="3" id="KW-0433">Leucine-rich repeat</keyword>
<dbReference type="GO" id="GO:0005886">
    <property type="term" value="C:plasma membrane"/>
    <property type="evidence" value="ECO:0007669"/>
    <property type="project" value="TreeGrafter"/>
</dbReference>
<keyword evidence="9" id="KW-0675">Receptor</keyword>
<reference evidence="14 15" key="1">
    <citation type="submission" date="2020-06" db="EMBL/GenBank/DDBJ databases">
        <authorList>
            <person name="Li R."/>
            <person name="Bekaert M."/>
        </authorList>
    </citation>
    <scope>NUCLEOTIDE SEQUENCE [LARGE SCALE GENOMIC DNA]</scope>
    <source>
        <strain evidence="15">wild</strain>
    </source>
</reference>